<accession>A0A8M8UT28</accession>
<evidence type="ECO:0000313" key="3">
    <source>
        <dbReference type="RefSeq" id="XP_020547094.1"/>
    </source>
</evidence>
<dbReference type="PANTHER" id="PTHR11439:SF465">
    <property type="entry name" value="REVERSE TRANSCRIPTASE TY1_COPIA-TYPE DOMAIN-CONTAINING PROTEIN"/>
    <property type="match status" value="1"/>
</dbReference>
<dbReference type="InterPro" id="IPR013103">
    <property type="entry name" value="RVT_2"/>
</dbReference>
<organism evidence="2 3">
    <name type="scientific">Sesamum indicum</name>
    <name type="common">Oriental sesame</name>
    <name type="synonym">Sesamum orientale</name>
    <dbReference type="NCBI Taxonomy" id="4182"/>
    <lineage>
        <taxon>Eukaryota</taxon>
        <taxon>Viridiplantae</taxon>
        <taxon>Streptophyta</taxon>
        <taxon>Embryophyta</taxon>
        <taxon>Tracheophyta</taxon>
        <taxon>Spermatophyta</taxon>
        <taxon>Magnoliopsida</taxon>
        <taxon>eudicotyledons</taxon>
        <taxon>Gunneridae</taxon>
        <taxon>Pentapetalae</taxon>
        <taxon>asterids</taxon>
        <taxon>lamiids</taxon>
        <taxon>Lamiales</taxon>
        <taxon>Pedaliaceae</taxon>
        <taxon>Sesamum</taxon>
    </lineage>
</organism>
<sequence>MNLDTFWYIHTRGSHIPVWCGALEDNETWSVTELPKGKRAVGSKWIYKLKLKSDGSTQRYKARLVAKWYNQIEGVHYMDIFSLVAKAVTISILLAVACKQHWFLHQLDINNAFLHAYIEEEIYMHPPQGYKVPKGHLCKLKRSETGMIITQSKYVKDILTDTGMTQSKATNTTLPVELDSRAGSREQLQKPKPAEDCWLVLYLGFTRPDICHATQQLSQYMQQPCKDHWDAALHLVRYLKGTVNRGLHFNSTDSFDLEAFCDSDWATCKETRRSLTGTAYSWEEA</sequence>
<dbReference type="Pfam" id="PF07727">
    <property type="entry name" value="RVT_2"/>
    <property type="match status" value="1"/>
</dbReference>
<evidence type="ECO:0000313" key="2">
    <source>
        <dbReference type="Proteomes" id="UP000504604"/>
    </source>
</evidence>
<name>A0A8M8UT28_SESIN</name>
<gene>
    <name evidence="3" type="primary">LOC110011383</name>
</gene>
<dbReference type="InterPro" id="IPR043502">
    <property type="entry name" value="DNA/RNA_pol_sf"/>
</dbReference>
<dbReference type="AlphaFoldDB" id="A0A8M8UT28"/>
<dbReference type="PANTHER" id="PTHR11439">
    <property type="entry name" value="GAG-POL-RELATED RETROTRANSPOSON"/>
    <property type="match status" value="1"/>
</dbReference>
<protein>
    <submittedName>
        <fullName evidence="3">Uncharacterized protein LOC110011383</fullName>
    </submittedName>
</protein>
<evidence type="ECO:0000259" key="1">
    <source>
        <dbReference type="Pfam" id="PF07727"/>
    </source>
</evidence>
<feature type="domain" description="Reverse transcriptase Ty1/copia-type" evidence="1">
    <location>
        <begin position="26"/>
        <end position="161"/>
    </location>
</feature>
<dbReference type="KEGG" id="sind:110011383"/>
<keyword evidence="2" id="KW-1185">Reference proteome</keyword>
<proteinExistence type="predicted"/>
<dbReference type="GeneID" id="110011383"/>
<dbReference type="SUPFAM" id="SSF56672">
    <property type="entry name" value="DNA/RNA polymerases"/>
    <property type="match status" value="1"/>
</dbReference>
<dbReference type="OrthoDB" id="128382at2759"/>
<reference evidence="3" key="1">
    <citation type="submission" date="2025-08" db="UniProtKB">
        <authorList>
            <consortium name="RefSeq"/>
        </authorList>
    </citation>
    <scope>IDENTIFICATION</scope>
</reference>
<dbReference type="RefSeq" id="XP_020547094.1">
    <property type="nucleotide sequence ID" value="XM_020691435.1"/>
</dbReference>
<dbReference type="Proteomes" id="UP000504604">
    <property type="component" value="Unplaced"/>
</dbReference>